<name>A0ABV8ZYI6_9NEIS</name>
<evidence type="ECO:0000259" key="3">
    <source>
        <dbReference type="Pfam" id="PF18821"/>
    </source>
</evidence>
<evidence type="ECO:0000259" key="4">
    <source>
        <dbReference type="Pfam" id="PF22863"/>
    </source>
</evidence>
<evidence type="ECO:0000256" key="1">
    <source>
        <dbReference type="SAM" id="MobiDB-lite"/>
    </source>
</evidence>
<dbReference type="Proteomes" id="UP001595999">
    <property type="component" value="Unassembled WGS sequence"/>
</dbReference>
<dbReference type="Pfam" id="PF03432">
    <property type="entry name" value="Relaxase"/>
    <property type="match status" value="1"/>
</dbReference>
<dbReference type="InterPro" id="IPR040677">
    <property type="entry name" value="LPD7"/>
</dbReference>
<evidence type="ECO:0000259" key="2">
    <source>
        <dbReference type="Pfam" id="PF03432"/>
    </source>
</evidence>
<gene>
    <name evidence="5" type="primary">traI</name>
    <name evidence="5" type="ORF">ACFO0R_22780</name>
</gene>
<dbReference type="Pfam" id="PF18821">
    <property type="entry name" value="LPD7"/>
    <property type="match status" value="1"/>
</dbReference>
<organism evidence="5 6">
    <name type="scientific">Chromobacterium aquaticum</name>
    <dbReference type="NCBI Taxonomy" id="467180"/>
    <lineage>
        <taxon>Bacteria</taxon>
        <taxon>Pseudomonadati</taxon>
        <taxon>Pseudomonadota</taxon>
        <taxon>Betaproteobacteria</taxon>
        <taxon>Neisseriales</taxon>
        <taxon>Chromobacteriaceae</taxon>
        <taxon>Chromobacterium</taxon>
    </lineage>
</organism>
<dbReference type="InterPro" id="IPR049751">
    <property type="entry name" value="TraI/MobA_relaxases"/>
</dbReference>
<dbReference type="InterPro" id="IPR054462">
    <property type="entry name" value="TraI_M"/>
</dbReference>
<comment type="caution">
    <text evidence="5">The sequence shown here is derived from an EMBL/GenBank/DDBJ whole genome shotgun (WGS) entry which is preliminary data.</text>
</comment>
<dbReference type="Pfam" id="PF22863">
    <property type="entry name" value="TraI_middle"/>
    <property type="match status" value="1"/>
</dbReference>
<evidence type="ECO:0000313" key="5">
    <source>
        <dbReference type="EMBL" id="MFC4492445.1"/>
    </source>
</evidence>
<dbReference type="EMBL" id="JBHSEK010000029">
    <property type="protein sequence ID" value="MFC4492445.1"/>
    <property type="molecule type" value="Genomic_DNA"/>
</dbReference>
<feature type="domain" description="TraI-like middle" evidence="4">
    <location>
        <begin position="339"/>
        <end position="432"/>
    </location>
</feature>
<feature type="domain" description="Large polyvalent protein-associated" evidence="3">
    <location>
        <begin position="622"/>
        <end position="712"/>
    </location>
</feature>
<evidence type="ECO:0000313" key="6">
    <source>
        <dbReference type="Proteomes" id="UP001595999"/>
    </source>
</evidence>
<dbReference type="NCBIfam" id="NF041893">
    <property type="entry name" value="TraI_MobP_relax"/>
    <property type="match status" value="1"/>
</dbReference>
<dbReference type="RefSeq" id="WP_231464001.1">
    <property type="nucleotide sequence ID" value="NZ_JAJOHW010000115.1"/>
</dbReference>
<accession>A0ABV8ZYI6</accession>
<feature type="domain" description="MobA/VirD2-like nuclease" evidence="2">
    <location>
        <begin position="188"/>
        <end position="305"/>
    </location>
</feature>
<sequence>MIAKIPDKRRDGGSNFAELIAYMIERDADKDTHHLELEQLERRRYDEILEAARSYLRATDDNLAAIERLEAIDAAAVRRRVAGPGQLVDSAGAWHGPHAVIGGTEHDDSHQGRLAAAQSHLAAAAEHLEQFGPLDGFFQARARARRASIAFHVAAQRGQSSQEEREVLDDLLSGRLVGDALRVRTSSGGVCQHNCLTLATAAAEMDAVAVQNTRVKDALYHAILSWPSGEQPTDDEAFESGLHAIRAVGMGEHQYVFAIHRDTGNVHLHIAVNRVNPDTFKAVYPDRDYYKLDYAMRELELRFGWKHDTGPYAVHQRDGKPVIDWTSNNQNTKGKIPTAARDMEVHADHESLFSYARAAPLVTIKAALKNPALTWSQLHQALAKHGLEIREKGQGFAIYDRLDPLTTPIKASDMHEQLSKSRLVKKLGPFEAPPQPVPAEAHYDKYQPPKRAPHMREVRREARAKGRKSLRERYARYRHAFIYRRLDPAGVRARFQTLRDEARKRRLIVRSSIPEAAQRRLLYSVIAFETMVAKDRLKREVRVERASLHADPTNRRLNYRQWVAQQAMGGDEAAIVQLNGWRYSSGRQILAVIKDAGGGDGIRAIELSDPKVAQLQHGIGFHVRGDGAIVYRRDDDATGFIDHGPFLQVTAPADTEILLAALQHAAEKFGGAFELTGSEAFKARAIQLLAEARVQVVLTSKPQEAELREARQQNRIGRRTHRLR</sequence>
<feature type="region of interest" description="Disordered" evidence="1">
    <location>
        <begin position="434"/>
        <end position="465"/>
    </location>
</feature>
<keyword evidence="6" id="KW-1185">Reference proteome</keyword>
<dbReference type="InterPro" id="IPR005094">
    <property type="entry name" value="Endonuclease_MobA/VirD2"/>
</dbReference>
<feature type="compositionally biased region" description="Basic and acidic residues" evidence="1">
    <location>
        <begin position="454"/>
        <end position="465"/>
    </location>
</feature>
<protein>
    <submittedName>
        <fullName evidence="5">TraI/MobA(P) family conjugative relaxase</fullName>
    </submittedName>
</protein>
<reference evidence="6" key="1">
    <citation type="journal article" date="2019" name="Int. J. Syst. Evol. Microbiol.">
        <title>The Global Catalogue of Microorganisms (GCM) 10K type strain sequencing project: providing services to taxonomists for standard genome sequencing and annotation.</title>
        <authorList>
            <consortium name="The Broad Institute Genomics Platform"/>
            <consortium name="The Broad Institute Genome Sequencing Center for Infectious Disease"/>
            <person name="Wu L."/>
            <person name="Ma J."/>
        </authorList>
    </citation>
    <scope>NUCLEOTIDE SEQUENCE [LARGE SCALE GENOMIC DNA]</scope>
    <source>
        <strain evidence="6">CGMCC 4.7608</strain>
    </source>
</reference>
<proteinExistence type="predicted"/>